<accession>A0A8A5LQU8</accession>
<reference evidence="1" key="1">
    <citation type="submission" date="2021-02" db="EMBL/GenBank/DDBJ databases">
        <authorList>
            <person name="Johnson B.J."/>
            <person name="Isenhart S.H."/>
            <person name="Brown D.K."/>
            <person name="Kleven A.S."/>
            <person name="Bohn B.R."/>
            <person name="Martinez L.A."/>
            <person name="Garcia C.A."/>
            <person name="Zack K.M."/>
            <person name="Garlena R.A."/>
            <person name="Russell D.A."/>
            <person name="Jacobs-Sera D."/>
            <person name="Hatfull G.F."/>
        </authorList>
    </citation>
    <scope>NUCLEOTIDE SEQUENCE</scope>
</reference>
<name>A0A8A5LQU8_9CAUD</name>
<dbReference type="Proteomes" id="UP000664925">
    <property type="component" value="Segment"/>
</dbReference>
<evidence type="ECO:0000313" key="2">
    <source>
        <dbReference type="Proteomes" id="UP000664925"/>
    </source>
</evidence>
<dbReference type="EMBL" id="MW601223">
    <property type="protein sequence ID" value="QTF82127.1"/>
    <property type="molecule type" value="Genomic_DNA"/>
</dbReference>
<protein>
    <submittedName>
        <fullName evidence="1">Baseplate J protein</fullName>
    </submittedName>
</protein>
<organism evidence="1 2">
    <name type="scientific">Arthrobacter phage Prairie</name>
    <dbReference type="NCBI Taxonomy" id="2816463"/>
    <lineage>
        <taxon>Viruses</taxon>
        <taxon>Duplodnaviria</taxon>
        <taxon>Heunggongvirae</taxon>
        <taxon>Uroviricota</taxon>
        <taxon>Caudoviricetes</taxon>
        <taxon>Berryhillviridae</taxon>
        <taxon>Lilmacvirus</taxon>
        <taxon>Lilmacvirus prairie</taxon>
    </lineage>
</organism>
<keyword evidence="2" id="KW-1185">Reference proteome</keyword>
<sequence>MAESPDVPEYETLDLYELGTEPDLVAAAVSHLAVAMPEWVPRAGNTELVLLEGLALMLGPEIMALRMVEYAVTERLMGLYGVTRDPGLPATGRAQFAVTLSAPVQIIPEGTILRYHIEPTGETVDLRTLEALEIETATGLTGSVAVESVDTGTVPNGTPAGTELEIVGNLPFVESVALSEAMTGGAGPEEDASFMSRASALLARQTSTLVLPEHFQYAALSRPEVGRAKVLDLYNPAAPGSPAPGHVSVAVAGQDGLALTAGQRTAIEADLASQALASLLIHAISPTYTTVNLAVSVRAAYGADVTAVKAAVEASLREWLSPATWDWTPSVGQFAIVSRVGSVPGVAEVLTVPATIALPGAAPLPTPGAITATVTAS</sequence>
<proteinExistence type="predicted"/>
<gene>
    <name evidence="1" type="primary">30</name>
    <name evidence="1" type="ORF">SEA_PRAIRIE_30</name>
</gene>
<evidence type="ECO:0000313" key="1">
    <source>
        <dbReference type="EMBL" id="QTF82127.1"/>
    </source>
</evidence>